<keyword evidence="3 8" id="KW-0479">Metal-binding</keyword>
<keyword evidence="2" id="KW-0517">Myogenesis</keyword>
<dbReference type="KEGG" id="bter:100650092"/>
<dbReference type="FunFam" id="2.10.110.10:FF:000001">
    <property type="entry name" value="Cysteine and glycine-rich protein 1"/>
    <property type="match status" value="2"/>
</dbReference>
<dbReference type="PROSITE" id="PS00478">
    <property type="entry name" value="LIM_DOMAIN_1"/>
    <property type="match status" value="2"/>
</dbReference>
<protein>
    <submittedName>
        <fullName evidence="11">Uncharacterized protein LOC100650092 isoform X1</fullName>
    </submittedName>
</protein>
<evidence type="ECO:0000256" key="6">
    <source>
        <dbReference type="ARBA" id="ARBA00023038"/>
    </source>
</evidence>
<dbReference type="GO" id="GO:0060537">
    <property type="term" value="P:muscle tissue development"/>
    <property type="evidence" value="ECO:0007669"/>
    <property type="project" value="TreeGrafter"/>
</dbReference>
<evidence type="ECO:0000256" key="8">
    <source>
        <dbReference type="PROSITE-ProRule" id="PRU00125"/>
    </source>
</evidence>
<keyword evidence="4" id="KW-0677">Repeat</keyword>
<evidence type="ECO:0000313" key="11">
    <source>
        <dbReference type="RefSeq" id="XP_020721589.1"/>
    </source>
</evidence>
<dbReference type="Gene3D" id="2.10.110.10">
    <property type="entry name" value="Cysteine Rich Protein"/>
    <property type="match status" value="2"/>
</dbReference>
<dbReference type="GO" id="GO:0008307">
    <property type="term" value="F:structural constituent of muscle"/>
    <property type="evidence" value="ECO:0007669"/>
    <property type="project" value="TreeGrafter"/>
</dbReference>
<dbReference type="GO" id="GO:0007517">
    <property type="term" value="P:muscle organ development"/>
    <property type="evidence" value="ECO:0007669"/>
    <property type="project" value="UniProtKB-KW"/>
</dbReference>
<evidence type="ECO:0000259" key="9">
    <source>
        <dbReference type="PROSITE" id="PS50023"/>
    </source>
</evidence>
<dbReference type="GO" id="GO:0045214">
    <property type="term" value="P:sarcomere organization"/>
    <property type="evidence" value="ECO:0007669"/>
    <property type="project" value="TreeGrafter"/>
</dbReference>
<evidence type="ECO:0000313" key="10">
    <source>
        <dbReference type="Proteomes" id="UP000835206"/>
    </source>
</evidence>
<evidence type="ECO:0000256" key="4">
    <source>
        <dbReference type="ARBA" id="ARBA00022737"/>
    </source>
</evidence>
<evidence type="ECO:0000256" key="3">
    <source>
        <dbReference type="ARBA" id="ARBA00022723"/>
    </source>
</evidence>
<dbReference type="PANTHER" id="PTHR24215:SF35">
    <property type="entry name" value="MUSCLE LIM PROTEIN MLP84B"/>
    <property type="match status" value="1"/>
</dbReference>
<evidence type="ECO:0000256" key="2">
    <source>
        <dbReference type="ARBA" id="ARBA00022541"/>
    </source>
</evidence>
<keyword evidence="6 8" id="KW-0440">LIM domain</keyword>
<reference evidence="11" key="1">
    <citation type="submission" date="2025-08" db="UniProtKB">
        <authorList>
            <consortium name="RefSeq"/>
        </authorList>
    </citation>
    <scope>IDENTIFICATION</scope>
</reference>
<dbReference type="Pfam" id="PF00412">
    <property type="entry name" value="LIM"/>
    <property type="match status" value="2"/>
</dbReference>
<dbReference type="Proteomes" id="UP000835206">
    <property type="component" value="Chromosome 12"/>
</dbReference>
<dbReference type="PANTHER" id="PTHR24215">
    <property type="entry name" value="RHO-GTPASE-ACTIVATING PROTEIN LRG1"/>
    <property type="match status" value="1"/>
</dbReference>
<feature type="domain" description="LIM zinc-binding" evidence="9">
    <location>
        <begin position="3"/>
        <end position="63"/>
    </location>
</feature>
<organism evidence="10 11">
    <name type="scientific">Bombus terrestris</name>
    <name type="common">Buff-tailed bumblebee</name>
    <name type="synonym">Apis terrestris</name>
    <dbReference type="NCBI Taxonomy" id="30195"/>
    <lineage>
        <taxon>Eukaryota</taxon>
        <taxon>Metazoa</taxon>
        <taxon>Ecdysozoa</taxon>
        <taxon>Arthropoda</taxon>
        <taxon>Hexapoda</taxon>
        <taxon>Insecta</taxon>
        <taxon>Pterygota</taxon>
        <taxon>Neoptera</taxon>
        <taxon>Endopterygota</taxon>
        <taxon>Hymenoptera</taxon>
        <taxon>Apocrita</taxon>
        <taxon>Aculeata</taxon>
        <taxon>Apoidea</taxon>
        <taxon>Anthophila</taxon>
        <taxon>Apidae</taxon>
        <taxon>Bombus</taxon>
        <taxon>Bombus</taxon>
    </lineage>
</organism>
<dbReference type="AlphaFoldDB" id="A0A9B7CZ53"/>
<keyword evidence="7" id="KW-0539">Nucleus</keyword>
<dbReference type="GO" id="GO:0042805">
    <property type="term" value="F:actinin binding"/>
    <property type="evidence" value="ECO:0007669"/>
    <property type="project" value="TreeGrafter"/>
</dbReference>
<dbReference type="InterPro" id="IPR001781">
    <property type="entry name" value="Znf_LIM"/>
</dbReference>
<evidence type="ECO:0000256" key="5">
    <source>
        <dbReference type="ARBA" id="ARBA00022833"/>
    </source>
</evidence>
<dbReference type="RefSeq" id="XP_020721589.1">
    <property type="nucleotide sequence ID" value="XM_020865930.2"/>
</dbReference>
<dbReference type="GO" id="GO:0046872">
    <property type="term" value="F:metal ion binding"/>
    <property type="evidence" value="ECO:0007669"/>
    <property type="project" value="UniProtKB-KW"/>
</dbReference>
<dbReference type="GO" id="GO:0005634">
    <property type="term" value="C:nucleus"/>
    <property type="evidence" value="ECO:0007669"/>
    <property type="project" value="UniProtKB-SubCell"/>
</dbReference>
<keyword evidence="10" id="KW-1185">Reference proteome</keyword>
<accession>A0A9B7CZ53</accession>
<name>A0A9B7CZ53_BOMTE</name>
<dbReference type="OrthoDB" id="1679758at2759"/>
<dbReference type="SMART" id="SM00132">
    <property type="entry name" value="LIM"/>
    <property type="match status" value="2"/>
</dbReference>
<comment type="subcellular location">
    <subcellularLocation>
        <location evidence="1">Nucleus</location>
    </subcellularLocation>
</comment>
<proteinExistence type="predicted"/>
<gene>
    <name evidence="11" type="primary">LOC100650092</name>
</gene>
<dbReference type="GeneID" id="100650092"/>
<evidence type="ECO:0000256" key="7">
    <source>
        <dbReference type="ARBA" id="ARBA00023242"/>
    </source>
</evidence>
<dbReference type="SUPFAM" id="SSF57716">
    <property type="entry name" value="Glucocorticoid receptor-like (DNA-binding domain)"/>
    <property type="match status" value="4"/>
</dbReference>
<evidence type="ECO:0000256" key="1">
    <source>
        <dbReference type="ARBA" id="ARBA00004123"/>
    </source>
</evidence>
<dbReference type="PROSITE" id="PS50023">
    <property type="entry name" value="LIM_DOMAIN_2"/>
    <property type="match status" value="2"/>
</dbReference>
<feature type="domain" description="LIM zinc-binding" evidence="9">
    <location>
        <begin position="621"/>
        <end position="681"/>
    </location>
</feature>
<keyword evidence="5 8" id="KW-0862">Zinc</keyword>
<dbReference type="GO" id="GO:0030018">
    <property type="term" value="C:Z disc"/>
    <property type="evidence" value="ECO:0007669"/>
    <property type="project" value="TreeGrafter"/>
</dbReference>
<sequence>MPGVCPRCNREVYFAEEKLALGKVWHTFCFSCRNCRKLLNSCNVVTHLGELFCKNCYVRLSLSTVNHEIKKVQHSPATLTISAKESLNCQCFDTENSIGNASLNRNQHYQSDKHRLRGGGSEVEETNVYFDKEKKHFLENECANLGVVNSMTTICDPSPSPNAITTWYNRQHSKFRSTLSLESQKNNDIAKDCRFEAQKQETDQSDPKILFSNNEVNITEAQLSIDKTQVTTINRNNKINKYDPVYEFSDISVIIPSRRKFAYPPVPPPRSPLPSRRRVSFHDVVFGNMRENHQNCITKMQDAHHRLRYNNDNRQEYNNTYDIWQADDLVGKNDGGYENVNVNHTEDSGRIHFEKSASECGEEDTISKCNDIEKNRGQDRCVKGNSESRTYRIMNEKDDASSKEDMMTYAHQSGPNSSLDENERMRGGCGGPCGPRLRPSCGTTKVETACLCRRDPSEQCRTAVTSCTTCSSNVQPIIERRCCCSSSLERPICKKPIFRCRQPCTVESQSCGGGGCCGGGCRGGCGKPGQTCLPAKSCVVPPCRPCSPCSPPRSCSPQVICCCGPKSGNCCGNGGSTCCCRSKSPICRVRTRRCCSTDRAEPIDLGCCRPKTACDCFGGGLDCQRCGRKVYQAEMQIVSGIPFHNTCFSCYCCRKPLEPLTYQENCGEIYCKQCYVRNFGPQGYGYGVGPGTLQTPM</sequence>